<protein>
    <recommendedName>
        <fullName evidence="1">Immunity MXAN-0049 protein domain-containing protein</fullName>
    </recommendedName>
</protein>
<accession>E0IDJ5</accession>
<dbReference type="eggNOG" id="ENOG50339TE">
    <property type="taxonomic scope" value="Bacteria"/>
</dbReference>
<evidence type="ECO:0000313" key="2">
    <source>
        <dbReference type="EMBL" id="EFM09650.1"/>
    </source>
</evidence>
<proteinExistence type="predicted"/>
<keyword evidence="3" id="KW-1185">Reference proteome</keyword>
<name>E0IDJ5_9BACL</name>
<evidence type="ECO:0000313" key="3">
    <source>
        <dbReference type="Proteomes" id="UP000005387"/>
    </source>
</evidence>
<evidence type="ECO:0000259" key="1">
    <source>
        <dbReference type="Pfam" id="PF07791"/>
    </source>
</evidence>
<sequence>MRLTTCDEQGDAVLDHFNGEPMASWYRPIKLSIQRKGKEHDFPAILPGVLIFSKKARTIVEPLVGEHVEFLAVDHSEMPDFEINMVNVTNVIDALDYEHTEFRYYSTGEMADYEKPAFQFDKIKNSPIFRVPERTVRIYVTDEFRDLVLKHKLKGLDFEEVWDSEVTDDMEQERQRQYEAHLAEIENNKGTEVGFDEAVAQAEAGKAMASGKWKLQADSTGNVLLGDLTFSGDYDWIDPIYYPPILLELRWHEVEPYPFED</sequence>
<dbReference type="AlphaFoldDB" id="E0IDJ5"/>
<dbReference type="Pfam" id="PF07791">
    <property type="entry name" value="Imm11"/>
    <property type="match status" value="1"/>
</dbReference>
<dbReference type="InterPro" id="IPR012433">
    <property type="entry name" value="Imm11"/>
</dbReference>
<feature type="domain" description="Immunity MXAN-0049 protein" evidence="1">
    <location>
        <begin position="20"/>
        <end position="161"/>
    </location>
</feature>
<reference evidence="2 3" key="1">
    <citation type="submission" date="2010-07" db="EMBL/GenBank/DDBJ databases">
        <title>The draft genome of Paenibacillus curdlanolyticus YK9.</title>
        <authorList>
            <consortium name="US DOE Joint Genome Institute (JGI-PGF)"/>
            <person name="Lucas S."/>
            <person name="Copeland A."/>
            <person name="Lapidus A."/>
            <person name="Cheng J.-F."/>
            <person name="Bruce D."/>
            <person name="Goodwin L."/>
            <person name="Pitluck S."/>
            <person name="Land M.L."/>
            <person name="Hauser L."/>
            <person name="Chang Y.-J."/>
            <person name="Jeffries C."/>
            <person name="Anderson I.J."/>
            <person name="Johnson E."/>
            <person name="Loganathan U."/>
            <person name="Mulhopadhyay B."/>
            <person name="Kyrpides N."/>
            <person name="Woyke T.J."/>
        </authorList>
    </citation>
    <scope>NUCLEOTIDE SEQUENCE [LARGE SCALE GENOMIC DNA]</scope>
    <source>
        <strain evidence="2 3">YK9</strain>
    </source>
</reference>
<organism evidence="2 3">
    <name type="scientific">Paenibacillus curdlanolyticus YK9</name>
    <dbReference type="NCBI Taxonomy" id="717606"/>
    <lineage>
        <taxon>Bacteria</taxon>
        <taxon>Bacillati</taxon>
        <taxon>Bacillota</taxon>
        <taxon>Bacilli</taxon>
        <taxon>Bacillales</taxon>
        <taxon>Paenibacillaceae</taxon>
        <taxon>Paenibacillus</taxon>
    </lineage>
</organism>
<dbReference type="STRING" id="717606.PaecuDRAFT_3699"/>
<dbReference type="EMBL" id="AEDD01000010">
    <property type="protein sequence ID" value="EFM09650.1"/>
    <property type="molecule type" value="Genomic_DNA"/>
</dbReference>
<gene>
    <name evidence="2" type="ORF">PaecuDRAFT_3699</name>
</gene>
<dbReference type="Proteomes" id="UP000005387">
    <property type="component" value="Unassembled WGS sequence"/>
</dbReference>